<dbReference type="RefSeq" id="WP_187022523.1">
    <property type="nucleotide sequence ID" value="NZ_JACOPB010000007.1"/>
</dbReference>
<keyword evidence="8" id="KW-1185">Reference proteome</keyword>
<evidence type="ECO:0000256" key="3">
    <source>
        <dbReference type="ARBA" id="ARBA00022692"/>
    </source>
</evidence>
<protein>
    <submittedName>
        <fullName evidence="7">Polysaccharide biosynthesis protein</fullName>
    </submittedName>
</protein>
<feature type="transmembrane region" description="Helical" evidence="6">
    <location>
        <begin position="374"/>
        <end position="395"/>
    </location>
</feature>
<evidence type="ECO:0000256" key="6">
    <source>
        <dbReference type="SAM" id="Phobius"/>
    </source>
</evidence>
<evidence type="ECO:0000256" key="4">
    <source>
        <dbReference type="ARBA" id="ARBA00022989"/>
    </source>
</evidence>
<dbReference type="PANTHER" id="PTHR30250">
    <property type="entry name" value="PST FAMILY PREDICTED COLANIC ACID TRANSPORTER"/>
    <property type="match status" value="1"/>
</dbReference>
<gene>
    <name evidence="7" type="ORF">H8S75_16145</name>
</gene>
<feature type="transmembrane region" description="Helical" evidence="6">
    <location>
        <begin position="122"/>
        <end position="140"/>
    </location>
</feature>
<name>A0ABR7H8H9_9FIRM</name>
<feature type="transmembrane region" description="Helical" evidence="6">
    <location>
        <begin position="263"/>
        <end position="285"/>
    </location>
</feature>
<feature type="transmembrane region" description="Helical" evidence="6">
    <location>
        <begin position="314"/>
        <end position="337"/>
    </location>
</feature>
<dbReference type="Proteomes" id="UP000634672">
    <property type="component" value="Unassembled WGS sequence"/>
</dbReference>
<comment type="caution">
    <text evidence="7">The sequence shown here is derived from an EMBL/GenBank/DDBJ whole genome shotgun (WGS) entry which is preliminary data.</text>
</comment>
<dbReference type="EMBL" id="JACOPB010000007">
    <property type="protein sequence ID" value="MBC5709490.1"/>
    <property type="molecule type" value="Genomic_DNA"/>
</dbReference>
<evidence type="ECO:0000256" key="2">
    <source>
        <dbReference type="ARBA" id="ARBA00022475"/>
    </source>
</evidence>
<feature type="transmembrane region" description="Helical" evidence="6">
    <location>
        <begin position="50"/>
        <end position="67"/>
    </location>
</feature>
<feature type="transmembrane region" description="Helical" evidence="6">
    <location>
        <begin position="222"/>
        <end position="243"/>
    </location>
</feature>
<reference evidence="7 8" key="1">
    <citation type="submission" date="2020-08" db="EMBL/GenBank/DDBJ databases">
        <title>Genome public.</title>
        <authorList>
            <person name="Liu C."/>
            <person name="Sun Q."/>
        </authorList>
    </citation>
    <scope>NUCLEOTIDE SEQUENCE [LARGE SCALE GENOMIC DNA]</scope>
    <source>
        <strain evidence="7 8">NSJ-66</strain>
    </source>
</reference>
<evidence type="ECO:0000256" key="1">
    <source>
        <dbReference type="ARBA" id="ARBA00004651"/>
    </source>
</evidence>
<sequence>MSERKTGALLSYISTILNSAISIFLTPFILTSLGEAEYGIYRSVQALTGQLAMVSIGIGTISAVIVAKNNARNDSKVKEEKENFYATAMSVSFGISMLILAVSCILFIFIGDIYKSTLSYEQIKLVQSMFILLAINVALYQFRDVFVGFVNGHEKFIYSNGIKVIRLLLRVLLIVFLLKRGYKAISLAIVDLVLSIVLILLDVMFCFTILKIRPKFHCFDKVLFKSIFTFSLALFLQTIVNQINQNLDSVILGAMIQPERVAVYSLGLTIYVAFNSLTSSVANLFTPEAARLVQKNAATSDLMKFTIRVGRYQFLLSALVVGGFISIGKEFILLWVGNGKGDVYYITLILMIPMAFALLLSGANSILDVYMKRLGRSIILICTAALNLVISIALIHVIDYWGAAIGTATSVIIGQIIFMSIHYDKIFGFDILQFARSVMKGILVCTIISIMVTFPINYIIENNTFRLLVKGIVYTISYCIGIYFFGANETEKIMMQKAMKRVIRR</sequence>
<feature type="transmembrane region" description="Helical" evidence="6">
    <location>
        <begin position="343"/>
        <end position="362"/>
    </location>
</feature>
<organism evidence="7 8">
    <name type="scientific">Hungatella hominis</name>
    <dbReference type="NCBI Taxonomy" id="2763050"/>
    <lineage>
        <taxon>Bacteria</taxon>
        <taxon>Bacillati</taxon>
        <taxon>Bacillota</taxon>
        <taxon>Clostridia</taxon>
        <taxon>Lachnospirales</taxon>
        <taxon>Lachnospiraceae</taxon>
        <taxon>Hungatella</taxon>
    </lineage>
</organism>
<proteinExistence type="predicted"/>
<comment type="subcellular location">
    <subcellularLocation>
        <location evidence="1">Cell membrane</location>
        <topology evidence="1">Multi-pass membrane protein</topology>
    </subcellularLocation>
</comment>
<keyword evidence="2" id="KW-1003">Cell membrane</keyword>
<dbReference type="PANTHER" id="PTHR30250:SF26">
    <property type="entry name" value="PSMA PROTEIN"/>
    <property type="match status" value="1"/>
</dbReference>
<feature type="transmembrane region" description="Helical" evidence="6">
    <location>
        <begin position="472"/>
        <end position="490"/>
    </location>
</feature>
<evidence type="ECO:0000256" key="5">
    <source>
        <dbReference type="ARBA" id="ARBA00023136"/>
    </source>
</evidence>
<accession>A0ABR7H8H9</accession>
<feature type="transmembrane region" description="Helical" evidence="6">
    <location>
        <begin position="161"/>
        <end position="178"/>
    </location>
</feature>
<keyword evidence="5 6" id="KW-0472">Membrane</keyword>
<dbReference type="InterPro" id="IPR050833">
    <property type="entry name" value="Poly_Biosynth_Transport"/>
</dbReference>
<feature type="transmembrane region" description="Helical" evidence="6">
    <location>
        <begin position="9"/>
        <end position="30"/>
    </location>
</feature>
<keyword evidence="4 6" id="KW-1133">Transmembrane helix</keyword>
<dbReference type="InterPro" id="IPR002797">
    <property type="entry name" value="Polysacc_synth"/>
</dbReference>
<keyword evidence="3 6" id="KW-0812">Transmembrane</keyword>
<feature type="transmembrane region" description="Helical" evidence="6">
    <location>
        <begin position="184"/>
        <end position="210"/>
    </location>
</feature>
<evidence type="ECO:0000313" key="8">
    <source>
        <dbReference type="Proteomes" id="UP000634672"/>
    </source>
</evidence>
<feature type="transmembrane region" description="Helical" evidence="6">
    <location>
        <begin position="442"/>
        <end position="460"/>
    </location>
</feature>
<feature type="transmembrane region" description="Helical" evidence="6">
    <location>
        <begin position="401"/>
        <end position="421"/>
    </location>
</feature>
<evidence type="ECO:0000313" key="7">
    <source>
        <dbReference type="EMBL" id="MBC5709490.1"/>
    </source>
</evidence>
<feature type="transmembrane region" description="Helical" evidence="6">
    <location>
        <begin position="88"/>
        <end position="110"/>
    </location>
</feature>
<dbReference type="Pfam" id="PF01943">
    <property type="entry name" value="Polysacc_synt"/>
    <property type="match status" value="1"/>
</dbReference>